<dbReference type="EMBL" id="JBIMSN010000120">
    <property type="protein sequence ID" value="MFH5231753.1"/>
    <property type="molecule type" value="Genomic_DNA"/>
</dbReference>
<comment type="caution">
    <text evidence="3">The sequence shown here is derived from an EMBL/GenBank/DDBJ whole genome shotgun (WGS) entry which is preliminary data.</text>
</comment>
<proteinExistence type="predicted"/>
<dbReference type="RefSeq" id="WP_395115041.1">
    <property type="nucleotide sequence ID" value="NZ_JBIMSN010000120.1"/>
</dbReference>
<organism evidence="3 5">
    <name type="scientific">Antrihabitans spumae</name>
    <dbReference type="NCBI Taxonomy" id="3373370"/>
    <lineage>
        <taxon>Bacteria</taxon>
        <taxon>Bacillati</taxon>
        <taxon>Actinomycetota</taxon>
        <taxon>Actinomycetes</taxon>
        <taxon>Mycobacteriales</taxon>
        <taxon>Nocardiaceae</taxon>
        <taxon>Antrihabitans</taxon>
    </lineage>
</organism>
<dbReference type="Proteomes" id="UP001609175">
    <property type="component" value="Unassembled WGS sequence"/>
</dbReference>
<accession>A0ABW7KRU6</accession>
<evidence type="ECO:0000313" key="1">
    <source>
        <dbReference type="EMBL" id="MFH5209299.1"/>
    </source>
</evidence>
<dbReference type="EMBL" id="JBIMSP010000031">
    <property type="protein sequence ID" value="MFH5243776.1"/>
    <property type="molecule type" value="Genomic_DNA"/>
</dbReference>
<dbReference type="Pfam" id="PF11209">
    <property type="entry name" value="LmeA"/>
    <property type="match status" value="1"/>
</dbReference>
<dbReference type="Proteomes" id="UP001609176">
    <property type="component" value="Unassembled WGS sequence"/>
</dbReference>
<sequence>MRNKAVLISTLVVAALVAALIAGEVIARHTAKKCMSQQFESQLGTQVDIGLSAKPMLLQLIDKKVPYVTVDSDDSAFGPAKDMEVHARVNDVVVSESAQSSGTIGSSSADIEWPTAGIQTTMSEQLMGGLISGVRSSKSDGTLLFAVGPGGLATLTVKPRIVGDVVQVDTMAAQVLGIGLPTDLVDGVVKVISDSLQAYPLGMKPKSLEVTDEGIHMSLAGENFVMPPPQSGADSCGVLS</sequence>
<evidence type="ECO:0000313" key="5">
    <source>
        <dbReference type="Proteomes" id="UP001609176"/>
    </source>
</evidence>
<keyword evidence="6" id="KW-1185">Reference proteome</keyword>
<name>A0ABW7KRU6_9NOCA</name>
<evidence type="ECO:0000313" key="4">
    <source>
        <dbReference type="Proteomes" id="UP001609175"/>
    </source>
</evidence>
<reference evidence="4 5" key="1">
    <citation type="submission" date="2024-10" db="EMBL/GenBank/DDBJ databases">
        <authorList>
            <person name="Riesco R."/>
        </authorList>
    </citation>
    <scope>NUCLEOTIDE SEQUENCE [LARGE SCALE GENOMIC DNA]</scope>
    <source>
        <strain evidence="3 5">NCIMB 15448</strain>
        <strain evidence="1 4">NCIMB 15449</strain>
        <strain evidence="2 6">NCIMB 15450</strain>
    </source>
</reference>
<evidence type="ECO:0000313" key="2">
    <source>
        <dbReference type="EMBL" id="MFH5231753.1"/>
    </source>
</evidence>
<dbReference type="Proteomes" id="UP001609219">
    <property type="component" value="Unassembled WGS sequence"/>
</dbReference>
<evidence type="ECO:0000313" key="6">
    <source>
        <dbReference type="Proteomes" id="UP001609219"/>
    </source>
</evidence>
<dbReference type="InterPro" id="IPR021373">
    <property type="entry name" value="DUF2993"/>
</dbReference>
<dbReference type="EMBL" id="JBIMSO010000052">
    <property type="protein sequence ID" value="MFH5209299.1"/>
    <property type="molecule type" value="Genomic_DNA"/>
</dbReference>
<protein>
    <submittedName>
        <fullName evidence="3">DUF2993 domain-containing protein</fullName>
    </submittedName>
</protein>
<evidence type="ECO:0000313" key="3">
    <source>
        <dbReference type="EMBL" id="MFH5243776.1"/>
    </source>
</evidence>
<gene>
    <name evidence="3" type="ORF">ACHIPV_18115</name>
    <name evidence="1" type="ORF">ACHIPZ_13995</name>
    <name evidence="2" type="ORF">ACHIRB_24755</name>
</gene>